<accession>A0A0F8X2M7</accession>
<protein>
    <submittedName>
        <fullName evidence="1">Uncharacterized protein</fullName>
    </submittedName>
</protein>
<proteinExistence type="predicted"/>
<sequence length="35" mass="3773">AMNHASDACVELEIETVEGRATVQVNRPHLPISGQ</sequence>
<reference evidence="1" key="1">
    <citation type="journal article" date="2015" name="Nature">
        <title>Complex archaea that bridge the gap between prokaryotes and eukaryotes.</title>
        <authorList>
            <person name="Spang A."/>
            <person name="Saw J.H."/>
            <person name="Jorgensen S.L."/>
            <person name="Zaremba-Niedzwiedzka K."/>
            <person name="Martijn J."/>
            <person name="Lind A.E."/>
            <person name="van Eijk R."/>
            <person name="Schleper C."/>
            <person name="Guy L."/>
            <person name="Ettema T.J."/>
        </authorList>
    </citation>
    <scope>NUCLEOTIDE SEQUENCE</scope>
</reference>
<dbReference type="EMBL" id="LAZR01065657">
    <property type="protein sequence ID" value="KKK55100.1"/>
    <property type="molecule type" value="Genomic_DNA"/>
</dbReference>
<evidence type="ECO:0000313" key="1">
    <source>
        <dbReference type="EMBL" id="KKK55100.1"/>
    </source>
</evidence>
<name>A0A0F8X2M7_9ZZZZ</name>
<comment type="caution">
    <text evidence="1">The sequence shown here is derived from an EMBL/GenBank/DDBJ whole genome shotgun (WGS) entry which is preliminary data.</text>
</comment>
<organism evidence="1">
    <name type="scientific">marine sediment metagenome</name>
    <dbReference type="NCBI Taxonomy" id="412755"/>
    <lineage>
        <taxon>unclassified sequences</taxon>
        <taxon>metagenomes</taxon>
        <taxon>ecological metagenomes</taxon>
    </lineage>
</organism>
<feature type="non-terminal residue" evidence="1">
    <location>
        <position position="1"/>
    </location>
</feature>
<dbReference type="AlphaFoldDB" id="A0A0F8X2M7"/>
<gene>
    <name evidence="1" type="ORF">LCGC14_3077960</name>
</gene>